<name>A0A3E1NHM8_9BACT</name>
<keyword evidence="8" id="KW-0963">Cytoplasm</keyword>
<keyword evidence="2 8" id="KW-0409">Iron storage</keyword>
<comment type="similarity">
    <text evidence="1 8">Belongs to the ferritin family. Prokaryotic subfamily.</text>
</comment>
<evidence type="ECO:0000256" key="6">
    <source>
        <dbReference type="ARBA" id="ARBA00054546"/>
    </source>
</evidence>
<dbReference type="InterPro" id="IPR009078">
    <property type="entry name" value="Ferritin-like_SF"/>
</dbReference>
<dbReference type="InterPro" id="IPR041719">
    <property type="entry name" value="Ferritin_prok"/>
</dbReference>
<dbReference type="GO" id="GO:0006826">
    <property type="term" value="P:iron ion transport"/>
    <property type="evidence" value="ECO:0007669"/>
    <property type="project" value="InterPro"/>
</dbReference>
<protein>
    <recommendedName>
        <fullName evidence="8">Ferritin</fullName>
        <ecNumber evidence="8">1.16.3.2</ecNumber>
    </recommendedName>
</protein>
<comment type="caution">
    <text evidence="10">The sequence shown here is derived from an EMBL/GenBank/DDBJ whole genome shotgun (WGS) entry which is preliminary data.</text>
</comment>
<sequence>MNTNRLSPSITASLNAQMTKEAHASQIYLSYASWAQSEGYDGIANFLFRHAKEERNHMMKFLEYILERGARVKIDAIPEPGPDPLHVQDCFEKVFQQELDNTKGIYQLVKQSFTEEDWATWNFMQWFVKEQTEEETLAINLLDKIKIAGGAQASSDALYALDRDLEKTPDDAELAEDKSQDNP</sequence>
<feature type="binding site" evidence="7">
    <location>
        <position position="131"/>
    </location>
    <ligand>
        <name>Fe cation</name>
        <dbReference type="ChEBI" id="CHEBI:24875"/>
        <label>1</label>
    </ligand>
</feature>
<dbReference type="PROSITE" id="PS50905">
    <property type="entry name" value="FERRITIN_LIKE"/>
    <property type="match status" value="1"/>
</dbReference>
<keyword evidence="11" id="KW-1185">Reference proteome</keyword>
<evidence type="ECO:0000256" key="5">
    <source>
        <dbReference type="ARBA" id="ARBA00023004"/>
    </source>
</evidence>
<dbReference type="Proteomes" id="UP000261284">
    <property type="component" value="Unassembled WGS sequence"/>
</dbReference>
<evidence type="ECO:0000256" key="7">
    <source>
        <dbReference type="PIRSR" id="PIRSR601519-1"/>
    </source>
</evidence>
<evidence type="ECO:0000256" key="8">
    <source>
        <dbReference type="RuleBase" id="RU361145"/>
    </source>
</evidence>
<gene>
    <name evidence="10" type="ORF">DXN05_15240</name>
</gene>
<organism evidence="10 11">
    <name type="scientific">Deminuibacter soli</name>
    <dbReference type="NCBI Taxonomy" id="2291815"/>
    <lineage>
        <taxon>Bacteria</taxon>
        <taxon>Pseudomonadati</taxon>
        <taxon>Bacteroidota</taxon>
        <taxon>Chitinophagia</taxon>
        <taxon>Chitinophagales</taxon>
        <taxon>Chitinophagaceae</taxon>
        <taxon>Deminuibacter</taxon>
    </lineage>
</organism>
<comment type="function">
    <text evidence="8">Iron-storage protein.</text>
</comment>
<evidence type="ECO:0000259" key="9">
    <source>
        <dbReference type="PROSITE" id="PS50905"/>
    </source>
</evidence>
<evidence type="ECO:0000256" key="3">
    <source>
        <dbReference type="ARBA" id="ARBA00022723"/>
    </source>
</evidence>
<dbReference type="GO" id="GO:0005829">
    <property type="term" value="C:cytosol"/>
    <property type="evidence" value="ECO:0007669"/>
    <property type="project" value="TreeGrafter"/>
</dbReference>
<evidence type="ECO:0000313" key="11">
    <source>
        <dbReference type="Proteomes" id="UP000261284"/>
    </source>
</evidence>
<feature type="binding site" evidence="7">
    <location>
        <position position="21"/>
    </location>
    <ligand>
        <name>Fe cation</name>
        <dbReference type="ChEBI" id="CHEBI:24875"/>
        <label>1</label>
    </ligand>
</feature>
<comment type="catalytic activity">
    <reaction evidence="8">
        <text>4 Fe(2+) + O2 + 6 H2O = 4 iron(III) oxide-hydroxide + 12 H(+)</text>
        <dbReference type="Rhea" id="RHEA:11972"/>
        <dbReference type="ChEBI" id="CHEBI:15377"/>
        <dbReference type="ChEBI" id="CHEBI:15378"/>
        <dbReference type="ChEBI" id="CHEBI:15379"/>
        <dbReference type="ChEBI" id="CHEBI:29033"/>
        <dbReference type="ChEBI" id="CHEBI:78619"/>
        <dbReference type="EC" id="1.16.3.2"/>
    </reaction>
</comment>
<dbReference type="GO" id="GO:0006879">
    <property type="term" value="P:intracellular iron ion homeostasis"/>
    <property type="evidence" value="ECO:0007669"/>
    <property type="project" value="UniProtKB-KW"/>
</dbReference>
<feature type="domain" description="Ferritin-like diiron" evidence="9">
    <location>
        <begin position="4"/>
        <end position="149"/>
    </location>
</feature>
<comment type="subcellular location">
    <subcellularLocation>
        <location evidence="8">Cytoplasm</location>
    </subcellularLocation>
</comment>
<dbReference type="Gene3D" id="1.20.1260.10">
    <property type="match status" value="1"/>
</dbReference>
<dbReference type="RefSeq" id="WP_116848129.1">
    <property type="nucleotide sequence ID" value="NZ_QTJU01000005.1"/>
</dbReference>
<dbReference type="AlphaFoldDB" id="A0A3E1NHM8"/>
<dbReference type="InterPro" id="IPR012347">
    <property type="entry name" value="Ferritin-like"/>
</dbReference>
<dbReference type="EMBL" id="QTJU01000005">
    <property type="protein sequence ID" value="RFM27371.1"/>
    <property type="molecule type" value="Genomic_DNA"/>
</dbReference>
<dbReference type="GO" id="GO:0008198">
    <property type="term" value="F:ferrous iron binding"/>
    <property type="evidence" value="ECO:0007669"/>
    <property type="project" value="TreeGrafter"/>
</dbReference>
<dbReference type="InterPro" id="IPR001519">
    <property type="entry name" value="Ferritin"/>
</dbReference>
<dbReference type="EC" id="1.16.3.2" evidence="8"/>
<feature type="binding site" evidence="7">
    <location>
        <position position="54"/>
    </location>
    <ligand>
        <name>Fe cation</name>
        <dbReference type="ChEBI" id="CHEBI:24875"/>
        <label>1</label>
    </ligand>
</feature>
<dbReference type="GO" id="GO:0004322">
    <property type="term" value="F:ferroxidase activity"/>
    <property type="evidence" value="ECO:0007669"/>
    <property type="project" value="TreeGrafter"/>
</dbReference>
<feature type="binding site" evidence="7">
    <location>
        <position position="57"/>
    </location>
    <ligand>
        <name>Fe cation</name>
        <dbReference type="ChEBI" id="CHEBI:24875"/>
        <label>1</label>
    </ligand>
</feature>
<dbReference type="SUPFAM" id="SSF47240">
    <property type="entry name" value="Ferritin-like"/>
    <property type="match status" value="1"/>
</dbReference>
<accession>A0A3E1NHM8</accession>
<dbReference type="GO" id="GO:0008199">
    <property type="term" value="F:ferric iron binding"/>
    <property type="evidence" value="ECO:0007669"/>
    <property type="project" value="InterPro"/>
</dbReference>
<dbReference type="GO" id="GO:0042802">
    <property type="term" value="F:identical protein binding"/>
    <property type="evidence" value="ECO:0007669"/>
    <property type="project" value="UniProtKB-ARBA"/>
</dbReference>
<dbReference type="PANTHER" id="PTHR11431:SF127">
    <property type="entry name" value="BACTERIAL NON-HEME FERRITIN"/>
    <property type="match status" value="1"/>
</dbReference>
<feature type="binding site" evidence="7">
    <location>
        <position position="98"/>
    </location>
    <ligand>
        <name>Fe cation</name>
        <dbReference type="ChEBI" id="CHEBI:24875"/>
        <label>1</label>
    </ligand>
</feature>
<dbReference type="PANTHER" id="PTHR11431">
    <property type="entry name" value="FERRITIN"/>
    <property type="match status" value="1"/>
</dbReference>
<dbReference type="CDD" id="cd01055">
    <property type="entry name" value="Nonheme_Ferritin"/>
    <property type="match status" value="1"/>
</dbReference>
<dbReference type="InterPro" id="IPR009040">
    <property type="entry name" value="Ferritin-like_diiron"/>
</dbReference>
<keyword evidence="3 7" id="KW-0479">Metal-binding</keyword>
<dbReference type="InterPro" id="IPR008331">
    <property type="entry name" value="Ferritin_DPS_dom"/>
</dbReference>
<evidence type="ECO:0000256" key="4">
    <source>
        <dbReference type="ARBA" id="ARBA00023002"/>
    </source>
</evidence>
<evidence type="ECO:0000313" key="10">
    <source>
        <dbReference type="EMBL" id="RFM27371.1"/>
    </source>
</evidence>
<keyword evidence="5 7" id="KW-0408">Iron</keyword>
<evidence type="ECO:0000256" key="2">
    <source>
        <dbReference type="ARBA" id="ARBA00022434"/>
    </source>
</evidence>
<dbReference type="FunFam" id="1.20.1260.10:FF:000001">
    <property type="entry name" value="Non-heme ferritin"/>
    <property type="match status" value="1"/>
</dbReference>
<comment type="function">
    <text evidence="6">May alleviate iron toxicity in the presence of oxygen.</text>
</comment>
<proteinExistence type="inferred from homology"/>
<keyword evidence="4" id="KW-0560">Oxidoreductase</keyword>
<dbReference type="OrthoDB" id="9801481at2"/>
<dbReference type="Pfam" id="PF00210">
    <property type="entry name" value="Ferritin"/>
    <property type="match status" value="1"/>
</dbReference>
<evidence type="ECO:0000256" key="1">
    <source>
        <dbReference type="ARBA" id="ARBA00006950"/>
    </source>
</evidence>
<reference evidence="10 11" key="1">
    <citation type="submission" date="2018-08" db="EMBL/GenBank/DDBJ databases">
        <title>Chitinophagaceae sp. K23C18032701, a novel bacterium isolated from forest soil.</title>
        <authorList>
            <person name="Wang C."/>
        </authorList>
    </citation>
    <scope>NUCLEOTIDE SEQUENCE [LARGE SCALE GENOMIC DNA]</scope>
    <source>
        <strain evidence="10 11">K23C18032701</strain>
    </source>
</reference>